<evidence type="ECO:0000256" key="4">
    <source>
        <dbReference type="ARBA" id="ARBA00023136"/>
    </source>
</evidence>
<evidence type="ECO:0000259" key="7">
    <source>
        <dbReference type="Pfam" id="PF03151"/>
    </source>
</evidence>
<evidence type="ECO:0000256" key="1">
    <source>
        <dbReference type="ARBA" id="ARBA00004141"/>
    </source>
</evidence>
<reference evidence="8" key="1">
    <citation type="submission" date="2023-10" db="EMBL/GenBank/DDBJ databases">
        <authorList>
            <person name="Chen Y."/>
            <person name="Shah S."/>
            <person name="Dougan E. K."/>
            <person name="Thang M."/>
            <person name="Chan C."/>
        </authorList>
    </citation>
    <scope>NUCLEOTIDE SEQUENCE [LARGE SCALE GENOMIC DNA]</scope>
</reference>
<sequence length="346" mass="36795">MPPKEARAETPPQKRTPTIPAVPPSKATPSSGMLVTVILIVLWYVSSMFAITTSKLTMQAAKVPLVLCVVQFTTATVVSGTVLAVQGLSAGLPERKGTFVLGSCSLTYTLGFFFTNLAFSLAHASFVETVKSGEPISTVVLAYFLLGEVEGTATYASLLPVVIGVGMASAGEAGGTIAAFMATVASNFGFSARAVFAKQLKHDHPQSPPAKSDVCLFFHISWMGLIGLLPLAGIQEGPKLLAAFSSPEFDLSRFVSVILLNGLMYTAYNQFSFMVLSRVSTATHAVLNVCRRVCVIGATTLFFNTPLTLVNMIGIGVAVAGMFWFTHAKSQPQKKPETMKPESKKQ</sequence>
<feature type="region of interest" description="Disordered" evidence="5">
    <location>
        <begin position="1"/>
        <end position="28"/>
    </location>
</feature>
<feature type="transmembrane region" description="Helical" evidence="6">
    <location>
        <begin position="175"/>
        <end position="196"/>
    </location>
</feature>
<comment type="subcellular location">
    <subcellularLocation>
        <location evidence="1">Membrane</location>
        <topology evidence="1">Multi-pass membrane protein</topology>
    </subcellularLocation>
</comment>
<dbReference type="EMBL" id="CAUYUJ010012681">
    <property type="protein sequence ID" value="CAK0834433.1"/>
    <property type="molecule type" value="Genomic_DNA"/>
</dbReference>
<proteinExistence type="predicted"/>
<evidence type="ECO:0000256" key="5">
    <source>
        <dbReference type="SAM" id="MobiDB-lite"/>
    </source>
</evidence>
<comment type="caution">
    <text evidence="8">The sequence shown here is derived from an EMBL/GenBank/DDBJ whole genome shotgun (WGS) entry which is preliminary data.</text>
</comment>
<keyword evidence="9" id="KW-1185">Reference proteome</keyword>
<dbReference type="InterPro" id="IPR037185">
    <property type="entry name" value="EmrE-like"/>
</dbReference>
<keyword evidence="4 6" id="KW-0472">Membrane</keyword>
<feature type="transmembrane region" description="Helical" evidence="6">
    <location>
        <begin position="254"/>
        <end position="273"/>
    </location>
</feature>
<feature type="transmembrane region" description="Helical" evidence="6">
    <location>
        <begin position="139"/>
        <end position="163"/>
    </location>
</feature>
<dbReference type="InterPro" id="IPR004853">
    <property type="entry name" value="Sugar_P_trans_dom"/>
</dbReference>
<feature type="transmembrane region" description="Helical" evidence="6">
    <location>
        <begin position="32"/>
        <end position="51"/>
    </location>
</feature>
<feature type="domain" description="Sugar phosphate transporter" evidence="7">
    <location>
        <begin position="36"/>
        <end position="325"/>
    </location>
</feature>
<evidence type="ECO:0000256" key="2">
    <source>
        <dbReference type="ARBA" id="ARBA00022692"/>
    </source>
</evidence>
<feature type="transmembrane region" description="Helical" evidence="6">
    <location>
        <begin position="105"/>
        <end position="127"/>
    </location>
</feature>
<dbReference type="SUPFAM" id="SSF103481">
    <property type="entry name" value="Multidrug resistance efflux transporter EmrE"/>
    <property type="match status" value="2"/>
</dbReference>
<evidence type="ECO:0000313" key="9">
    <source>
        <dbReference type="Proteomes" id="UP001189429"/>
    </source>
</evidence>
<protein>
    <recommendedName>
        <fullName evidence="7">Sugar phosphate transporter domain-containing protein</fullName>
    </recommendedName>
</protein>
<gene>
    <name evidence="8" type="ORF">PCOR1329_LOCUS31860</name>
</gene>
<evidence type="ECO:0000313" key="8">
    <source>
        <dbReference type="EMBL" id="CAK0834433.1"/>
    </source>
</evidence>
<dbReference type="Pfam" id="PF03151">
    <property type="entry name" value="TPT"/>
    <property type="match status" value="1"/>
</dbReference>
<evidence type="ECO:0000256" key="6">
    <source>
        <dbReference type="SAM" id="Phobius"/>
    </source>
</evidence>
<accession>A0ABN9SR63</accession>
<dbReference type="PANTHER" id="PTHR11132">
    <property type="entry name" value="SOLUTE CARRIER FAMILY 35"/>
    <property type="match status" value="1"/>
</dbReference>
<feature type="transmembrane region" description="Helical" evidence="6">
    <location>
        <begin position="63"/>
        <end position="85"/>
    </location>
</feature>
<feature type="transmembrane region" description="Helical" evidence="6">
    <location>
        <begin position="216"/>
        <end position="234"/>
    </location>
</feature>
<feature type="transmembrane region" description="Helical" evidence="6">
    <location>
        <begin position="309"/>
        <end position="326"/>
    </location>
</feature>
<name>A0ABN9SR63_9DINO</name>
<keyword evidence="3 6" id="KW-1133">Transmembrane helix</keyword>
<dbReference type="InterPro" id="IPR050186">
    <property type="entry name" value="TPT_transporter"/>
</dbReference>
<keyword evidence="2 6" id="KW-0812">Transmembrane</keyword>
<dbReference type="Proteomes" id="UP001189429">
    <property type="component" value="Unassembled WGS sequence"/>
</dbReference>
<evidence type="ECO:0000256" key="3">
    <source>
        <dbReference type="ARBA" id="ARBA00022989"/>
    </source>
</evidence>
<organism evidence="8 9">
    <name type="scientific">Prorocentrum cordatum</name>
    <dbReference type="NCBI Taxonomy" id="2364126"/>
    <lineage>
        <taxon>Eukaryota</taxon>
        <taxon>Sar</taxon>
        <taxon>Alveolata</taxon>
        <taxon>Dinophyceae</taxon>
        <taxon>Prorocentrales</taxon>
        <taxon>Prorocentraceae</taxon>
        <taxon>Prorocentrum</taxon>
    </lineage>
</organism>